<keyword evidence="1" id="KW-0732">Signal</keyword>
<dbReference type="OrthoDB" id="5954188at2"/>
<accession>A0A4S3KSJ2</accession>
<dbReference type="AlphaFoldDB" id="A0A4S3KSJ2"/>
<proteinExistence type="predicted"/>
<evidence type="ECO:0008006" key="4">
    <source>
        <dbReference type="Google" id="ProtNLM"/>
    </source>
</evidence>
<name>A0A4S3KSJ2_9GAMM</name>
<dbReference type="RefSeq" id="WP_081129517.1">
    <property type="nucleotide sequence ID" value="NZ_DAHXOC010000039.1"/>
</dbReference>
<feature type="signal peptide" evidence="1">
    <location>
        <begin position="1"/>
        <end position="20"/>
    </location>
</feature>
<dbReference type="STRING" id="993689.GCA_002077135_03205"/>
<evidence type="ECO:0000256" key="1">
    <source>
        <dbReference type="SAM" id="SignalP"/>
    </source>
</evidence>
<dbReference type="PROSITE" id="PS51257">
    <property type="entry name" value="PROKAR_LIPOPROTEIN"/>
    <property type="match status" value="1"/>
</dbReference>
<keyword evidence="3" id="KW-1185">Reference proteome</keyword>
<organism evidence="2 3">
    <name type="scientific">Metallibacterium scheffleri</name>
    <dbReference type="NCBI Taxonomy" id="993689"/>
    <lineage>
        <taxon>Bacteria</taxon>
        <taxon>Pseudomonadati</taxon>
        <taxon>Pseudomonadota</taxon>
        <taxon>Gammaproteobacteria</taxon>
        <taxon>Lysobacterales</taxon>
        <taxon>Rhodanobacteraceae</taxon>
        <taxon>Metallibacterium</taxon>
    </lineage>
</organism>
<reference evidence="2 3" key="1">
    <citation type="submission" date="2017-02" db="EMBL/GenBank/DDBJ databases">
        <title>Whole genome sequencing of Metallibacterium scheffleri DSM 24874 (T).</title>
        <authorList>
            <person name="Kumar S."/>
            <person name="Patil P."/>
            <person name="Patil P.B."/>
        </authorList>
    </citation>
    <scope>NUCLEOTIDE SEQUENCE [LARGE SCALE GENOMIC DNA]</scope>
    <source>
        <strain evidence="2 3">DSM 24874</strain>
    </source>
</reference>
<evidence type="ECO:0000313" key="2">
    <source>
        <dbReference type="EMBL" id="THD12097.1"/>
    </source>
</evidence>
<sequence>MKRALIPLLAVLLLAGCATTRPIFPPAASVQEIRQQADGRWRVTVRLQNYALRSMRFTRLQLRLGIAGHPAGAIVTTPDMDIAATGSDVTVFTLRPDATARAALLADTAGNIAYSLDGSVRAGPEPADQHDYPLMHLGYLSPVPGLPDAWR</sequence>
<evidence type="ECO:0000313" key="3">
    <source>
        <dbReference type="Proteomes" id="UP000307749"/>
    </source>
</evidence>
<gene>
    <name evidence="2" type="ORF">B1806_00635</name>
</gene>
<protein>
    <recommendedName>
        <fullName evidence="4">Late embryogenesis abundant protein LEA-2 subgroup domain-containing protein</fullName>
    </recommendedName>
</protein>
<dbReference type="EMBL" id="MWQO01000003">
    <property type="protein sequence ID" value="THD12097.1"/>
    <property type="molecule type" value="Genomic_DNA"/>
</dbReference>
<comment type="caution">
    <text evidence="2">The sequence shown here is derived from an EMBL/GenBank/DDBJ whole genome shotgun (WGS) entry which is preliminary data.</text>
</comment>
<feature type="chain" id="PRO_5020391862" description="Late embryogenesis abundant protein LEA-2 subgroup domain-containing protein" evidence="1">
    <location>
        <begin position="21"/>
        <end position="151"/>
    </location>
</feature>
<dbReference type="Proteomes" id="UP000307749">
    <property type="component" value="Unassembled WGS sequence"/>
</dbReference>